<dbReference type="GO" id="GO:0006417">
    <property type="term" value="P:regulation of translation"/>
    <property type="evidence" value="ECO:0007669"/>
    <property type="project" value="UniProtKB-KW"/>
</dbReference>
<keyword evidence="1 4" id="KW-0963">Cytoplasm</keyword>
<organism evidence="5 6">
    <name type="scientific">Pseudobacillus wudalianchiensis</name>
    <dbReference type="NCBI Taxonomy" id="1743143"/>
    <lineage>
        <taxon>Bacteria</taxon>
        <taxon>Bacillati</taxon>
        <taxon>Bacillota</taxon>
        <taxon>Bacilli</taxon>
        <taxon>Bacillales</taxon>
        <taxon>Bacillaceae</taxon>
        <taxon>Pseudobacillus</taxon>
    </lineage>
</organism>
<evidence type="ECO:0000256" key="3">
    <source>
        <dbReference type="ARBA" id="ARBA00022845"/>
    </source>
</evidence>
<keyword evidence="6" id="KW-1185">Reference proteome</keyword>
<keyword evidence="5" id="KW-0966">Cell projection</keyword>
<proteinExistence type="inferred from homology"/>
<evidence type="ECO:0000313" key="6">
    <source>
        <dbReference type="Proteomes" id="UP000092578"/>
    </source>
</evidence>
<dbReference type="NCBIfam" id="NF009793">
    <property type="entry name" value="PRK13285.1-1"/>
    <property type="match status" value="1"/>
</dbReference>
<comment type="subunit">
    <text evidence="4">Interacts with translational regulator CsrA and flagellin(s).</text>
</comment>
<dbReference type="InterPro" id="IPR024046">
    <property type="entry name" value="Flagellar_assmbl_FliW_dom_sf"/>
</dbReference>
<dbReference type="GO" id="GO:0005737">
    <property type="term" value="C:cytoplasm"/>
    <property type="evidence" value="ECO:0007669"/>
    <property type="project" value="UniProtKB-SubCell"/>
</dbReference>
<evidence type="ECO:0000256" key="2">
    <source>
        <dbReference type="ARBA" id="ARBA00022795"/>
    </source>
</evidence>
<keyword evidence="5" id="KW-0969">Cilium</keyword>
<dbReference type="EMBL" id="MAYT01000012">
    <property type="protein sequence ID" value="OCA89023.1"/>
    <property type="molecule type" value="Genomic_DNA"/>
</dbReference>
<name>A0A1B9AZ43_9BACI</name>
<dbReference type="InterPro" id="IPR003775">
    <property type="entry name" value="Flagellar_assembly_factor_FliW"/>
</dbReference>
<comment type="function">
    <text evidence="4">Acts as an anti-CsrA protein, binds CsrA and prevents it from repressing translation of its target genes, one of which is flagellin. Binds to flagellin and participates in the assembly of the flagellum.</text>
</comment>
<comment type="similarity">
    <text evidence="4">Belongs to the FliW family.</text>
</comment>
<comment type="caution">
    <text evidence="5">The sequence shown here is derived from an EMBL/GenBank/DDBJ whole genome shotgun (WGS) entry which is preliminary data.</text>
</comment>
<dbReference type="AlphaFoldDB" id="A0A1B9AZ43"/>
<keyword evidence="5" id="KW-0282">Flagellum</keyword>
<gene>
    <name evidence="4" type="primary">fliW</name>
    <name evidence="5" type="ORF">A8F95_06305</name>
</gene>
<dbReference type="Proteomes" id="UP000092578">
    <property type="component" value="Unassembled WGS sequence"/>
</dbReference>
<dbReference type="HAMAP" id="MF_01185">
    <property type="entry name" value="FliW"/>
    <property type="match status" value="1"/>
</dbReference>
<dbReference type="Pfam" id="PF02623">
    <property type="entry name" value="FliW"/>
    <property type="match status" value="1"/>
</dbReference>
<protein>
    <recommendedName>
        <fullName evidence="4">Flagellar assembly factor FliW</fullName>
    </recommendedName>
</protein>
<keyword evidence="4" id="KW-0143">Chaperone</keyword>
<reference evidence="6" key="1">
    <citation type="submission" date="2016-05" db="EMBL/GenBank/DDBJ databases">
        <authorList>
            <person name="Liu B."/>
            <person name="Wang J."/>
            <person name="Zhu Y."/>
            <person name="Liu G."/>
            <person name="Chen Q."/>
            <person name="Chen Z."/>
            <person name="Lan J."/>
            <person name="Che J."/>
            <person name="Ge C."/>
            <person name="Shi H."/>
            <person name="Pan Z."/>
            <person name="Liu X."/>
        </authorList>
    </citation>
    <scope>NUCLEOTIDE SEQUENCE [LARGE SCALE GENOMIC DNA]</scope>
    <source>
        <strain evidence="6">FJAT-27215</strain>
    </source>
</reference>
<dbReference type="RefSeq" id="WP_065410335.1">
    <property type="nucleotide sequence ID" value="NZ_MAYT01000012.1"/>
</dbReference>
<dbReference type="PANTHER" id="PTHR39190:SF1">
    <property type="entry name" value="FLAGELLAR ASSEMBLY FACTOR FLIW"/>
    <property type="match status" value="1"/>
</dbReference>
<keyword evidence="3 4" id="KW-0810">Translation regulation</keyword>
<sequence>MNIETKYHGQIEIKEEDIWNFHHGIPGFADEKQFTLLAFPDNEAFFVLQSVNTRELGFISANPFAFFPDYDIQLDEATVEMLELQKPEDAAVYVILTIREPFNETTANLQAPVVINTSNQKAKQAILNDSRYHTRHLIMPAGAAKE</sequence>
<keyword evidence="2 4" id="KW-1005">Bacterial flagellum biogenesis</keyword>
<dbReference type="PANTHER" id="PTHR39190">
    <property type="entry name" value="FLAGELLAR ASSEMBLY FACTOR FLIW"/>
    <property type="match status" value="1"/>
</dbReference>
<evidence type="ECO:0000256" key="1">
    <source>
        <dbReference type="ARBA" id="ARBA00022490"/>
    </source>
</evidence>
<dbReference type="SUPFAM" id="SSF141457">
    <property type="entry name" value="BH3618-like"/>
    <property type="match status" value="1"/>
</dbReference>
<comment type="subcellular location">
    <subcellularLocation>
        <location evidence="4">Cytoplasm</location>
    </subcellularLocation>
</comment>
<dbReference type="GO" id="GO:0044780">
    <property type="term" value="P:bacterial-type flagellum assembly"/>
    <property type="evidence" value="ECO:0007669"/>
    <property type="project" value="UniProtKB-UniRule"/>
</dbReference>
<evidence type="ECO:0000256" key="4">
    <source>
        <dbReference type="HAMAP-Rule" id="MF_01185"/>
    </source>
</evidence>
<evidence type="ECO:0000313" key="5">
    <source>
        <dbReference type="EMBL" id="OCA89023.1"/>
    </source>
</evidence>
<dbReference type="Gene3D" id="2.30.290.10">
    <property type="entry name" value="BH3618-like"/>
    <property type="match status" value="1"/>
</dbReference>
<accession>A0A1B9AZ43</accession>